<evidence type="ECO:0000256" key="2">
    <source>
        <dbReference type="ARBA" id="ARBA00004123"/>
    </source>
</evidence>
<reference evidence="12 13" key="1">
    <citation type="journal article" date="2014" name="Genome Biol. Evol.">
        <title>The secreted proteins of Achlya hypogyna and Thraustotheca clavata identify the ancestral oomycete secretome and reveal gene acquisitions by horizontal gene transfer.</title>
        <authorList>
            <person name="Misner I."/>
            <person name="Blouin N."/>
            <person name="Leonard G."/>
            <person name="Richards T.A."/>
            <person name="Lane C.E."/>
        </authorList>
    </citation>
    <scope>NUCLEOTIDE SEQUENCE [LARGE SCALE GENOMIC DNA]</scope>
    <source>
        <strain evidence="12 13">ATCC 34112</strain>
    </source>
</reference>
<comment type="similarity">
    <text evidence="4">Belongs to the IWR1/SLC7A6OS family.</text>
</comment>
<keyword evidence="9" id="KW-0539">Nucleus</keyword>
<gene>
    <name evidence="12" type="ORF">THRCLA_04940</name>
</gene>
<evidence type="ECO:0000256" key="4">
    <source>
        <dbReference type="ARBA" id="ARBA00010218"/>
    </source>
</evidence>
<dbReference type="InterPro" id="IPR036770">
    <property type="entry name" value="Ankyrin_rpt-contain_sf"/>
</dbReference>
<evidence type="ECO:0000256" key="3">
    <source>
        <dbReference type="ARBA" id="ARBA00004496"/>
    </source>
</evidence>
<accession>A0A1V9ZXJ1</accession>
<dbReference type="Pfam" id="PF08574">
    <property type="entry name" value="Iwr1"/>
    <property type="match status" value="1"/>
</dbReference>
<feature type="region of interest" description="Disordered" evidence="10">
    <location>
        <begin position="404"/>
        <end position="427"/>
    </location>
</feature>
<evidence type="ECO:0000256" key="7">
    <source>
        <dbReference type="ARBA" id="ARBA00022490"/>
    </source>
</evidence>
<feature type="region of interest" description="Disordered" evidence="10">
    <location>
        <begin position="98"/>
        <end position="136"/>
    </location>
</feature>
<comment type="subcellular location">
    <subcellularLocation>
        <location evidence="3">Cytoplasm</location>
    </subcellularLocation>
    <subcellularLocation>
        <location evidence="2">Nucleus</location>
    </subcellularLocation>
</comment>
<feature type="region of interest" description="Disordered" evidence="10">
    <location>
        <begin position="350"/>
        <end position="392"/>
    </location>
</feature>
<feature type="compositionally biased region" description="Basic residues" evidence="10">
    <location>
        <begin position="103"/>
        <end position="112"/>
    </location>
</feature>
<comment type="function">
    <text evidence="1">Directs RNA polymerase II nuclear import.</text>
</comment>
<dbReference type="GO" id="GO:0005634">
    <property type="term" value="C:nucleus"/>
    <property type="evidence" value="ECO:0007669"/>
    <property type="project" value="UniProtKB-SubCell"/>
</dbReference>
<evidence type="ECO:0000313" key="13">
    <source>
        <dbReference type="Proteomes" id="UP000243217"/>
    </source>
</evidence>
<dbReference type="InterPro" id="IPR013883">
    <property type="entry name" value="TF_Iwr1_dom"/>
</dbReference>
<evidence type="ECO:0000256" key="6">
    <source>
        <dbReference type="ARBA" id="ARBA00022448"/>
    </source>
</evidence>
<dbReference type="InterPro" id="IPR040218">
    <property type="entry name" value="SLC7A6OS"/>
</dbReference>
<keyword evidence="7" id="KW-0963">Cytoplasm</keyword>
<keyword evidence="8" id="KW-0653">Protein transport</keyword>
<feature type="region of interest" description="Disordered" evidence="10">
    <location>
        <begin position="49"/>
        <end position="70"/>
    </location>
</feature>
<evidence type="ECO:0000256" key="8">
    <source>
        <dbReference type="ARBA" id="ARBA00022927"/>
    </source>
</evidence>
<feature type="compositionally biased region" description="Basic and acidic residues" evidence="10">
    <location>
        <begin position="404"/>
        <end position="420"/>
    </location>
</feature>
<dbReference type="PANTHER" id="PTHR31196:SF2">
    <property type="entry name" value="RNA POLYMERASE II NUCLEAR LOCALIZATION PROTEIN SLC7A6OS-RELATED"/>
    <property type="match status" value="1"/>
</dbReference>
<evidence type="ECO:0000256" key="5">
    <source>
        <dbReference type="ARBA" id="ARBA00017036"/>
    </source>
</evidence>
<dbReference type="AlphaFoldDB" id="A0A1V9ZXJ1"/>
<organism evidence="12 13">
    <name type="scientific">Thraustotheca clavata</name>
    <dbReference type="NCBI Taxonomy" id="74557"/>
    <lineage>
        <taxon>Eukaryota</taxon>
        <taxon>Sar</taxon>
        <taxon>Stramenopiles</taxon>
        <taxon>Oomycota</taxon>
        <taxon>Saprolegniomycetes</taxon>
        <taxon>Saprolegniales</taxon>
        <taxon>Achlyaceae</taxon>
        <taxon>Thraustotheca</taxon>
    </lineage>
</organism>
<sequence length="427" mass="48451">MSEQRVLLRIKRKRTDDPVEKLMVQSHLQVHFKKSKLEDAIGSLSIKTDATSTEAKNASASDSKDSNDTKAEKPISMFLFSRIDTVSNTNDYIIRQRLEKSTQKHHQNRVKKSTTPIKTRSTIDKQRKDKRSKRVAKGRGLNLVDVALPTSSSSSKTLTIQVNGEELRAKALKRVMNPMERQIDEAIWTAFQKNDFSIFFRVLQQPQSNGLNSLLFQRPADGGSILMAAAMHNRIDVIECLLAMDSKMVILRDYNSKSAANIAADQGHQAAASALRACEVVEDDKEYVYDVYSIDIAGTKQLPANTESSPTPSLENIPVVEVNTSVEKWLMYEATDMDSDTRELIYDDVNDSDEEVMHEDDEDSNDEGYIRNDYPDEVSSEEETEHAYDSDISDEWQAAWKRNEVHTSDTYDPWSTHKADYEEDGDY</sequence>
<dbReference type="OrthoDB" id="5406014at2759"/>
<dbReference type="SUPFAM" id="SSF48403">
    <property type="entry name" value="Ankyrin repeat"/>
    <property type="match status" value="1"/>
</dbReference>
<dbReference type="GO" id="GO:0015031">
    <property type="term" value="P:protein transport"/>
    <property type="evidence" value="ECO:0007669"/>
    <property type="project" value="UniProtKB-KW"/>
</dbReference>
<feature type="compositionally biased region" description="Acidic residues" evidence="10">
    <location>
        <begin position="375"/>
        <end position="384"/>
    </location>
</feature>
<evidence type="ECO:0000256" key="1">
    <source>
        <dbReference type="ARBA" id="ARBA00003202"/>
    </source>
</evidence>
<evidence type="ECO:0000313" key="12">
    <source>
        <dbReference type="EMBL" id="OQS02717.1"/>
    </source>
</evidence>
<name>A0A1V9ZXJ1_9STRA</name>
<evidence type="ECO:0000259" key="11">
    <source>
        <dbReference type="Pfam" id="PF08574"/>
    </source>
</evidence>
<proteinExistence type="inferred from homology"/>
<feature type="compositionally biased region" description="Acidic residues" evidence="10">
    <location>
        <begin position="350"/>
        <end position="366"/>
    </location>
</feature>
<comment type="caution">
    <text evidence="12">The sequence shown here is derived from an EMBL/GenBank/DDBJ whole genome shotgun (WGS) entry which is preliminary data.</text>
</comment>
<feature type="domain" description="Transcription factor Iwr1" evidence="11">
    <location>
        <begin position="286"/>
        <end position="377"/>
    </location>
</feature>
<protein>
    <recommendedName>
        <fullName evidence="5">Probable RNA polymerase II nuclear localization protein SLC7A6OS</fullName>
    </recommendedName>
</protein>
<evidence type="ECO:0000256" key="9">
    <source>
        <dbReference type="ARBA" id="ARBA00023242"/>
    </source>
</evidence>
<dbReference type="Proteomes" id="UP000243217">
    <property type="component" value="Unassembled WGS sequence"/>
</dbReference>
<dbReference type="STRING" id="74557.A0A1V9ZXJ1"/>
<dbReference type="EMBL" id="JNBS01001089">
    <property type="protein sequence ID" value="OQS02717.1"/>
    <property type="molecule type" value="Genomic_DNA"/>
</dbReference>
<dbReference type="Gene3D" id="1.25.40.20">
    <property type="entry name" value="Ankyrin repeat-containing domain"/>
    <property type="match status" value="1"/>
</dbReference>
<dbReference type="PANTHER" id="PTHR31196">
    <property type="entry name" value="RNA POLYMERASE II NUCLEAR LOCALIZATION PROTEIN SLC7A6OS-RELATED"/>
    <property type="match status" value="1"/>
</dbReference>
<keyword evidence="13" id="KW-1185">Reference proteome</keyword>
<keyword evidence="6" id="KW-0813">Transport</keyword>
<evidence type="ECO:0000256" key="10">
    <source>
        <dbReference type="SAM" id="MobiDB-lite"/>
    </source>
</evidence>
<dbReference type="GO" id="GO:0005737">
    <property type="term" value="C:cytoplasm"/>
    <property type="evidence" value="ECO:0007669"/>
    <property type="project" value="UniProtKB-SubCell"/>
</dbReference>